<dbReference type="AlphaFoldDB" id="A0AAE0K763"/>
<dbReference type="PANTHER" id="PTHR38166">
    <property type="entry name" value="C2H2-TYPE DOMAIN-CONTAINING PROTEIN-RELATED"/>
    <property type="match status" value="1"/>
</dbReference>
<dbReference type="EMBL" id="JAULSN010000005">
    <property type="protein sequence ID" value="KAK3370822.1"/>
    <property type="molecule type" value="Genomic_DNA"/>
</dbReference>
<keyword evidence="3" id="KW-1185">Reference proteome</keyword>
<reference evidence="2" key="1">
    <citation type="journal article" date="2023" name="Mol. Phylogenet. Evol.">
        <title>Genome-scale phylogeny and comparative genomics of the fungal order Sordariales.</title>
        <authorList>
            <person name="Hensen N."/>
            <person name="Bonometti L."/>
            <person name="Westerberg I."/>
            <person name="Brannstrom I.O."/>
            <person name="Guillou S."/>
            <person name="Cros-Aarteil S."/>
            <person name="Calhoun S."/>
            <person name="Haridas S."/>
            <person name="Kuo A."/>
            <person name="Mondo S."/>
            <person name="Pangilinan J."/>
            <person name="Riley R."/>
            <person name="LaButti K."/>
            <person name="Andreopoulos B."/>
            <person name="Lipzen A."/>
            <person name="Chen C."/>
            <person name="Yan M."/>
            <person name="Daum C."/>
            <person name="Ng V."/>
            <person name="Clum A."/>
            <person name="Steindorff A."/>
            <person name="Ohm R.A."/>
            <person name="Martin F."/>
            <person name="Silar P."/>
            <person name="Natvig D.O."/>
            <person name="Lalanne C."/>
            <person name="Gautier V."/>
            <person name="Ament-Velasquez S.L."/>
            <person name="Kruys A."/>
            <person name="Hutchinson M.I."/>
            <person name="Powell A.J."/>
            <person name="Barry K."/>
            <person name="Miller A.N."/>
            <person name="Grigoriev I.V."/>
            <person name="Debuchy R."/>
            <person name="Gladieux P."/>
            <person name="Hiltunen Thoren M."/>
            <person name="Johannesson H."/>
        </authorList>
    </citation>
    <scope>NUCLEOTIDE SEQUENCE</scope>
    <source>
        <strain evidence="2">CBS 958.72</strain>
    </source>
</reference>
<comment type="caution">
    <text evidence="2">The sequence shown here is derived from an EMBL/GenBank/DDBJ whole genome shotgun (WGS) entry which is preliminary data.</text>
</comment>
<gene>
    <name evidence="2" type="ORF">B0T24DRAFT_300770</name>
</gene>
<dbReference type="Proteomes" id="UP001287356">
    <property type="component" value="Unassembled WGS sequence"/>
</dbReference>
<proteinExistence type="predicted"/>
<evidence type="ECO:0008006" key="4">
    <source>
        <dbReference type="Google" id="ProtNLM"/>
    </source>
</evidence>
<name>A0AAE0K763_9PEZI</name>
<feature type="region of interest" description="Disordered" evidence="1">
    <location>
        <begin position="39"/>
        <end position="77"/>
    </location>
</feature>
<feature type="region of interest" description="Disordered" evidence="1">
    <location>
        <begin position="281"/>
        <end position="302"/>
    </location>
</feature>
<reference evidence="2" key="2">
    <citation type="submission" date="2023-06" db="EMBL/GenBank/DDBJ databases">
        <authorList>
            <consortium name="Lawrence Berkeley National Laboratory"/>
            <person name="Haridas S."/>
            <person name="Hensen N."/>
            <person name="Bonometti L."/>
            <person name="Westerberg I."/>
            <person name="Brannstrom I.O."/>
            <person name="Guillou S."/>
            <person name="Cros-Aarteil S."/>
            <person name="Calhoun S."/>
            <person name="Kuo A."/>
            <person name="Mondo S."/>
            <person name="Pangilinan J."/>
            <person name="Riley R."/>
            <person name="Labutti K."/>
            <person name="Andreopoulos B."/>
            <person name="Lipzen A."/>
            <person name="Chen C."/>
            <person name="Yanf M."/>
            <person name="Daum C."/>
            <person name="Ng V."/>
            <person name="Clum A."/>
            <person name="Steindorff A."/>
            <person name="Ohm R."/>
            <person name="Martin F."/>
            <person name="Silar P."/>
            <person name="Natvig D."/>
            <person name="Lalanne C."/>
            <person name="Gautier V."/>
            <person name="Ament-Velasquez S.L."/>
            <person name="Kruys A."/>
            <person name="Hutchinson M.I."/>
            <person name="Powell A.J."/>
            <person name="Barry K."/>
            <person name="Miller A.N."/>
            <person name="Grigoriev I.V."/>
            <person name="Debuchy R."/>
            <person name="Gladieux P."/>
            <person name="Thoren M.H."/>
            <person name="Johannesson H."/>
        </authorList>
    </citation>
    <scope>NUCLEOTIDE SEQUENCE</scope>
    <source>
        <strain evidence="2">CBS 958.72</strain>
    </source>
</reference>
<sequence length="368" mass="41790">MDSSDKGFPSSAESLLSRRKKEIVERSLSMVKRQLDEWVSGNVSESGEGPKKRARYSRAKTEKALSPEPGKTQVKQEADSPRFACPFYKHNPKKYKAVKTCCGPGWTDVHRVKEHVYRRHTPKGFCLRCLTPFEKDEDLKIHQRQAVACEVVEPSTTTLEAIDEEQERKLRARAKANQTSEEKWIETFKTIFPGEKVPSPYYDSTGGANDQPRESRFQSVDELKTWLHSEVTRRIKPVLELEVEKHLQVVQKAMDKKAVAIVQDVKVQILRMCQWTEQCASPGFEDGSEESRPPSPSPSSGLIDFDQILEELRNEPLVPGLFNNAGSLDLNTCMPQGFPGESFTDSGYISHPWTVDDNVGYEVQPYHM</sequence>
<protein>
    <recommendedName>
        <fullName evidence="4">C2H2-type domain-containing protein</fullName>
    </recommendedName>
</protein>
<dbReference type="PANTHER" id="PTHR38166:SF1">
    <property type="entry name" value="C2H2-TYPE DOMAIN-CONTAINING PROTEIN"/>
    <property type="match status" value="1"/>
</dbReference>
<evidence type="ECO:0000256" key="1">
    <source>
        <dbReference type="SAM" id="MobiDB-lite"/>
    </source>
</evidence>
<evidence type="ECO:0000313" key="2">
    <source>
        <dbReference type="EMBL" id="KAK3370822.1"/>
    </source>
</evidence>
<accession>A0AAE0K763</accession>
<evidence type="ECO:0000313" key="3">
    <source>
        <dbReference type="Proteomes" id="UP001287356"/>
    </source>
</evidence>
<organism evidence="2 3">
    <name type="scientific">Lasiosphaeria ovina</name>
    <dbReference type="NCBI Taxonomy" id="92902"/>
    <lineage>
        <taxon>Eukaryota</taxon>
        <taxon>Fungi</taxon>
        <taxon>Dikarya</taxon>
        <taxon>Ascomycota</taxon>
        <taxon>Pezizomycotina</taxon>
        <taxon>Sordariomycetes</taxon>
        <taxon>Sordariomycetidae</taxon>
        <taxon>Sordariales</taxon>
        <taxon>Lasiosphaeriaceae</taxon>
        <taxon>Lasiosphaeria</taxon>
    </lineage>
</organism>